<feature type="transmembrane region" description="Helical" evidence="1">
    <location>
        <begin position="56"/>
        <end position="78"/>
    </location>
</feature>
<keyword evidence="1" id="KW-0812">Transmembrane</keyword>
<protein>
    <recommendedName>
        <fullName evidence="4">Glycosyltransferase RgtA/B/C/D-like domain-containing protein</fullName>
    </recommendedName>
</protein>
<feature type="transmembrane region" description="Helical" evidence="1">
    <location>
        <begin position="344"/>
        <end position="363"/>
    </location>
</feature>
<sequence length="470" mass="52846">MANWWGDWFEHYHRSLFFSEHLPLETKFFDAYSLPARPPMMNLICSFFMKLFGNDFWVFQITSVFLNSMAFLGCLAILRLYCANFRFFSIVLLAVFALNPFVFHNVSYTWTKLFSAFLVLEGLSFLLNKDIKNGTRYLLGFGSLSLGVVAHYSAAIYLATACILVFLLLFKNKFSFLRSLLPACIFSFLILASWFGWSIATYGLKGTFSANATVADYAAISPVGTDIQLSLLDSLSTVFGNILHSLIPWPFALQFQSWMKQANWLGELRDYLGLIYQTNLIFSCGLIGGLLLFYGLGLELFLAIQKKKLANLFLYFLGLACVMFFGSAALGLSGIAYFGLSHLSFQPLVLLALVFLVRIFSVVTKYVKWMFLLGLIVDFLLWILPQSIVQNLFFPVSQNGGELIIDASFVGLLNPLAIASMKLKALNQLVFLGDLAANISSLLYMVLGLFLVFLVSMMARIITRPSLTFN</sequence>
<comment type="caution">
    <text evidence="2">The sequence shown here is derived from an EMBL/GenBank/DDBJ whole genome shotgun (WGS) entry which is preliminary data.</text>
</comment>
<dbReference type="AlphaFoldDB" id="A0A7X9IK03"/>
<feature type="transmembrane region" description="Helical" evidence="1">
    <location>
        <begin position="279"/>
        <end position="302"/>
    </location>
</feature>
<dbReference type="EMBL" id="JAAZON010000247">
    <property type="protein sequence ID" value="NMC62667.1"/>
    <property type="molecule type" value="Genomic_DNA"/>
</dbReference>
<feature type="transmembrane region" description="Helical" evidence="1">
    <location>
        <begin position="370"/>
        <end position="388"/>
    </location>
</feature>
<reference evidence="2 3" key="1">
    <citation type="journal article" date="2020" name="Biotechnol. Biofuels">
        <title>New insights from the biogas microbiome by comprehensive genome-resolved metagenomics of nearly 1600 species originating from multiple anaerobic digesters.</title>
        <authorList>
            <person name="Campanaro S."/>
            <person name="Treu L."/>
            <person name="Rodriguez-R L.M."/>
            <person name="Kovalovszki A."/>
            <person name="Ziels R.M."/>
            <person name="Maus I."/>
            <person name="Zhu X."/>
            <person name="Kougias P.G."/>
            <person name="Basile A."/>
            <person name="Luo G."/>
            <person name="Schluter A."/>
            <person name="Konstantinidis K.T."/>
            <person name="Angelidaki I."/>
        </authorList>
    </citation>
    <scope>NUCLEOTIDE SEQUENCE [LARGE SCALE GENOMIC DNA]</scope>
    <source>
        <strain evidence="2">AS27yjCOA_65</strain>
    </source>
</reference>
<feature type="transmembrane region" description="Helical" evidence="1">
    <location>
        <begin position="314"/>
        <end position="338"/>
    </location>
</feature>
<feature type="transmembrane region" description="Helical" evidence="1">
    <location>
        <begin position="403"/>
        <end position="421"/>
    </location>
</feature>
<proteinExistence type="predicted"/>
<keyword evidence="1" id="KW-0472">Membrane</keyword>
<feature type="transmembrane region" description="Helical" evidence="1">
    <location>
        <begin position="176"/>
        <end position="197"/>
    </location>
</feature>
<evidence type="ECO:0008006" key="4">
    <source>
        <dbReference type="Google" id="ProtNLM"/>
    </source>
</evidence>
<feature type="transmembrane region" description="Helical" evidence="1">
    <location>
        <begin position="85"/>
        <end position="103"/>
    </location>
</feature>
<feature type="transmembrane region" description="Helical" evidence="1">
    <location>
        <begin position="139"/>
        <end position="170"/>
    </location>
</feature>
<name>A0A7X9IK03_9DELT</name>
<keyword evidence="1" id="KW-1133">Transmembrane helix</keyword>
<evidence type="ECO:0000313" key="3">
    <source>
        <dbReference type="Proteomes" id="UP000524246"/>
    </source>
</evidence>
<dbReference type="Proteomes" id="UP000524246">
    <property type="component" value="Unassembled WGS sequence"/>
</dbReference>
<organism evidence="2 3">
    <name type="scientific">SAR324 cluster bacterium</name>
    <dbReference type="NCBI Taxonomy" id="2024889"/>
    <lineage>
        <taxon>Bacteria</taxon>
        <taxon>Deltaproteobacteria</taxon>
        <taxon>SAR324 cluster</taxon>
    </lineage>
</organism>
<evidence type="ECO:0000256" key="1">
    <source>
        <dbReference type="SAM" id="Phobius"/>
    </source>
</evidence>
<feature type="transmembrane region" description="Helical" evidence="1">
    <location>
        <begin position="442"/>
        <end position="462"/>
    </location>
</feature>
<accession>A0A7X9IK03</accession>
<evidence type="ECO:0000313" key="2">
    <source>
        <dbReference type="EMBL" id="NMC62667.1"/>
    </source>
</evidence>
<gene>
    <name evidence="2" type="ORF">GYA55_05795</name>
</gene>